<dbReference type="EMBL" id="BLLF01000448">
    <property type="protein sequence ID" value="GFH11908.1"/>
    <property type="molecule type" value="Genomic_DNA"/>
</dbReference>
<name>A0A699YWE5_HAELA</name>
<sequence>MDRVPVGIADQGAAAGEGAECRGRGLQQSGDQVLSRLAGHEVATCQLAMGPGASHHLLYGACVAGVGRSMQASHGLVLASPRSRMRDKRPVRLSRWYLMSRSSTWELQGRIVAFSLMGAR</sequence>
<reference evidence="1 2" key="1">
    <citation type="submission" date="2020-02" db="EMBL/GenBank/DDBJ databases">
        <title>Draft genome sequence of Haematococcus lacustris strain NIES-144.</title>
        <authorList>
            <person name="Morimoto D."/>
            <person name="Nakagawa S."/>
            <person name="Yoshida T."/>
            <person name="Sawayama S."/>
        </authorList>
    </citation>
    <scope>NUCLEOTIDE SEQUENCE [LARGE SCALE GENOMIC DNA]</scope>
    <source>
        <strain evidence="1 2">NIES-144</strain>
    </source>
</reference>
<dbReference type="AlphaFoldDB" id="A0A699YWE5"/>
<organism evidence="1 2">
    <name type="scientific">Haematococcus lacustris</name>
    <name type="common">Green alga</name>
    <name type="synonym">Haematococcus pluvialis</name>
    <dbReference type="NCBI Taxonomy" id="44745"/>
    <lineage>
        <taxon>Eukaryota</taxon>
        <taxon>Viridiplantae</taxon>
        <taxon>Chlorophyta</taxon>
        <taxon>core chlorophytes</taxon>
        <taxon>Chlorophyceae</taxon>
        <taxon>CS clade</taxon>
        <taxon>Chlamydomonadales</taxon>
        <taxon>Haematococcaceae</taxon>
        <taxon>Haematococcus</taxon>
    </lineage>
</organism>
<comment type="caution">
    <text evidence="1">The sequence shown here is derived from an EMBL/GenBank/DDBJ whole genome shotgun (WGS) entry which is preliminary data.</text>
</comment>
<gene>
    <name evidence="1" type="ORF">HaLaN_07490</name>
</gene>
<keyword evidence="2" id="KW-1185">Reference proteome</keyword>
<evidence type="ECO:0000313" key="2">
    <source>
        <dbReference type="Proteomes" id="UP000485058"/>
    </source>
</evidence>
<accession>A0A699YWE5</accession>
<protein>
    <submittedName>
        <fullName evidence="1">Uncharacterized protein</fullName>
    </submittedName>
</protein>
<dbReference type="Proteomes" id="UP000485058">
    <property type="component" value="Unassembled WGS sequence"/>
</dbReference>
<proteinExistence type="predicted"/>
<evidence type="ECO:0000313" key="1">
    <source>
        <dbReference type="EMBL" id="GFH11908.1"/>
    </source>
</evidence>